<proteinExistence type="predicted"/>
<dbReference type="Gene3D" id="1.10.357.10">
    <property type="entry name" value="Tetracycline Repressor, domain 2"/>
    <property type="match status" value="1"/>
</dbReference>
<sequence length="214" mass="24488">MTDETALPETRQRDADRSQAAILQAAREEFASHGLAGARMDRIAERAELNKRLIYYYFGSKDDLFLAVLERAYADIREAEQALHLDEIEPVEAIRQLVSFTWHYYLAHPEFITLLNSENLHRAEHLKRSDGIQQMNSPLVQLLDGVLERGRRDGVFRAGVDPIQLYISIASLCYFYLSNSHTLSAVFGRDLRAPKAMAQRLSHMTELVLGYLLH</sequence>
<dbReference type="PANTHER" id="PTHR30328">
    <property type="entry name" value="TRANSCRIPTIONAL REPRESSOR"/>
    <property type="match status" value="1"/>
</dbReference>
<reference evidence="4 5" key="1">
    <citation type="journal article" date="2016" name="Front. Microbiol.">
        <title>Genomic Resource of Rice Seed Associated Bacteria.</title>
        <authorList>
            <person name="Midha S."/>
            <person name="Bansal K."/>
            <person name="Sharma S."/>
            <person name="Kumar N."/>
            <person name="Patil P.P."/>
            <person name="Chaudhry V."/>
            <person name="Patil P.B."/>
        </authorList>
    </citation>
    <scope>NUCLEOTIDE SEQUENCE [LARGE SCALE GENOMIC DNA]</scope>
    <source>
        <strain evidence="4 5">NS331</strain>
    </source>
</reference>
<dbReference type="PANTHER" id="PTHR30328:SF54">
    <property type="entry name" value="HTH-TYPE TRANSCRIPTIONAL REPRESSOR SCO4008"/>
    <property type="match status" value="1"/>
</dbReference>
<evidence type="ECO:0000259" key="3">
    <source>
        <dbReference type="PROSITE" id="PS50977"/>
    </source>
</evidence>
<dbReference type="InterPro" id="IPR041474">
    <property type="entry name" value="NicS_C"/>
</dbReference>
<dbReference type="EMBL" id="LDSL01000073">
    <property type="protein sequence ID" value="KTT21072.1"/>
    <property type="molecule type" value="Genomic_DNA"/>
</dbReference>
<gene>
    <name evidence="4" type="ORF">NS331_12865</name>
</gene>
<protein>
    <submittedName>
        <fullName evidence="4">TetR family transcriptional regulator</fullName>
    </submittedName>
</protein>
<dbReference type="OrthoDB" id="2356263at2"/>
<name>A0A147GTT4_9BURK</name>
<dbReference type="GO" id="GO:0003677">
    <property type="term" value="F:DNA binding"/>
    <property type="evidence" value="ECO:0007669"/>
    <property type="project" value="UniProtKB-UniRule"/>
</dbReference>
<dbReference type="SUPFAM" id="SSF48498">
    <property type="entry name" value="Tetracyclin repressor-like, C-terminal domain"/>
    <property type="match status" value="1"/>
</dbReference>
<dbReference type="RefSeq" id="WP_058642381.1">
    <property type="nucleotide sequence ID" value="NZ_LDSL01000073.1"/>
</dbReference>
<dbReference type="Pfam" id="PF00440">
    <property type="entry name" value="TetR_N"/>
    <property type="match status" value="1"/>
</dbReference>
<dbReference type="PROSITE" id="PS50977">
    <property type="entry name" value="HTH_TETR_2"/>
    <property type="match status" value="1"/>
</dbReference>
<evidence type="ECO:0000256" key="1">
    <source>
        <dbReference type="ARBA" id="ARBA00023125"/>
    </source>
</evidence>
<dbReference type="PATRIC" id="fig|433924.3.peg.4629"/>
<organism evidence="4 5">
    <name type="scientific">Pseudacidovorax intermedius</name>
    <dbReference type="NCBI Taxonomy" id="433924"/>
    <lineage>
        <taxon>Bacteria</taxon>
        <taxon>Pseudomonadati</taxon>
        <taxon>Pseudomonadota</taxon>
        <taxon>Betaproteobacteria</taxon>
        <taxon>Burkholderiales</taxon>
        <taxon>Comamonadaceae</taxon>
        <taxon>Pseudacidovorax</taxon>
    </lineage>
</organism>
<keyword evidence="1 2" id="KW-0238">DNA-binding</keyword>
<keyword evidence="5" id="KW-1185">Reference proteome</keyword>
<dbReference type="SUPFAM" id="SSF46689">
    <property type="entry name" value="Homeodomain-like"/>
    <property type="match status" value="1"/>
</dbReference>
<feature type="DNA-binding region" description="H-T-H motif" evidence="2">
    <location>
        <begin position="39"/>
        <end position="58"/>
    </location>
</feature>
<dbReference type="PRINTS" id="PR00455">
    <property type="entry name" value="HTHTETR"/>
</dbReference>
<evidence type="ECO:0000313" key="5">
    <source>
        <dbReference type="Proteomes" id="UP000072741"/>
    </source>
</evidence>
<dbReference type="AlphaFoldDB" id="A0A147GTT4"/>
<dbReference type="Proteomes" id="UP000072741">
    <property type="component" value="Unassembled WGS sequence"/>
</dbReference>
<evidence type="ECO:0000256" key="2">
    <source>
        <dbReference type="PROSITE-ProRule" id="PRU00335"/>
    </source>
</evidence>
<feature type="domain" description="HTH tetR-type" evidence="3">
    <location>
        <begin position="16"/>
        <end position="76"/>
    </location>
</feature>
<evidence type="ECO:0000313" key="4">
    <source>
        <dbReference type="EMBL" id="KTT21072.1"/>
    </source>
</evidence>
<comment type="caution">
    <text evidence="4">The sequence shown here is derived from an EMBL/GenBank/DDBJ whole genome shotgun (WGS) entry which is preliminary data.</text>
</comment>
<dbReference type="InterPro" id="IPR036271">
    <property type="entry name" value="Tet_transcr_reg_TetR-rel_C_sf"/>
</dbReference>
<dbReference type="InterPro" id="IPR001647">
    <property type="entry name" value="HTH_TetR"/>
</dbReference>
<accession>A0A147GTT4</accession>
<dbReference type="InterPro" id="IPR009057">
    <property type="entry name" value="Homeodomain-like_sf"/>
</dbReference>
<dbReference type="Pfam" id="PF17938">
    <property type="entry name" value="TetR_C_29"/>
    <property type="match status" value="1"/>
</dbReference>
<dbReference type="InterPro" id="IPR050109">
    <property type="entry name" value="HTH-type_TetR-like_transc_reg"/>
</dbReference>